<sequence>MTSTPMSRRTLLWGSAAAGTAALAGCRTQRNERPTDGGRGDASLPDYVEFSEVTPDIEPSNDNSVPGFLKFPNPPFDGITEPPGDGTPLKALTTASVGAPPSMAKNQWWQNLNTQLGADLELQWIKGDDYTSKVQTLVAGGDMPEIIQMPSLPRLDQVLETKFADLTPFLAGEAINDYPYLANFATEAWEETVFNGKIYGIPRPLLPIGARLEARTDTLADLGIELDLTDGESFLDLCREITDRSADRFAMVQPTNSSIRTMFGLPNVWEQTDQGLVNEIESPIYPDYLEYVRGMWDEGLFHPDSFQDPPLVPYFQKPSFVLFEVGGAGFTRAMPLYRPGAPTLTVKPVPMPRLEGGGNAPVRIGAAATSWLSINKELTDDRIKVVLAMMNYLAAPFGTQEYLDVQYGKEGHNYNFDDEGQPIPDPDGVSEQFPVTLFPGNPNFMYSPEFPEVTQAECEYEAEVGGEVVPSAVRGLYSETQASKGQQLTKLTSQAQSDIIQGRKPVSSWSDVVEDWKRKGGDDMREEYQAQL</sequence>
<evidence type="ECO:0000256" key="1">
    <source>
        <dbReference type="SAM" id="MobiDB-lite"/>
    </source>
</evidence>
<name>A0A9D1KNM5_9ACTN</name>
<proteinExistence type="predicted"/>
<dbReference type="InterPro" id="IPR006311">
    <property type="entry name" value="TAT_signal"/>
</dbReference>
<feature type="region of interest" description="Disordered" evidence="1">
    <location>
        <begin position="24"/>
        <end position="45"/>
    </location>
</feature>
<reference evidence="2" key="2">
    <citation type="journal article" date="2021" name="PeerJ">
        <title>Extensive microbial diversity within the chicken gut microbiome revealed by metagenomics and culture.</title>
        <authorList>
            <person name="Gilroy R."/>
            <person name="Ravi A."/>
            <person name="Getino M."/>
            <person name="Pursley I."/>
            <person name="Horton D.L."/>
            <person name="Alikhan N.F."/>
            <person name="Baker D."/>
            <person name="Gharbi K."/>
            <person name="Hall N."/>
            <person name="Watson M."/>
            <person name="Adriaenssens E.M."/>
            <person name="Foster-Nyarko E."/>
            <person name="Jarju S."/>
            <person name="Secka A."/>
            <person name="Antonio M."/>
            <person name="Oren A."/>
            <person name="Chaudhuri R.R."/>
            <person name="La Ragione R."/>
            <person name="Hildebrand F."/>
            <person name="Pallen M.J."/>
        </authorList>
    </citation>
    <scope>NUCLEOTIDE SEQUENCE</scope>
    <source>
        <strain evidence="2">ChiGjej1B1-24693</strain>
    </source>
</reference>
<dbReference type="PROSITE" id="PS51318">
    <property type="entry name" value="TAT"/>
    <property type="match status" value="1"/>
</dbReference>
<protein>
    <submittedName>
        <fullName evidence="2">Extracellular solute-binding protein</fullName>
    </submittedName>
</protein>
<dbReference type="Proteomes" id="UP000886842">
    <property type="component" value="Unassembled WGS sequence"/>
</dbReference>
<organism evidence="2 3">
    <name type="scientific">Candidatus Avipropionibacterium avicola</name>
    <dbReference type="NCBI Taxonomy" id="2840701"/>
    <lineage>
        <taxon>Bacteria</taxon>
        <taxon>Bacillati</taxon>
        <taxon>Actinomycetota</taxon>
        <taxon>Actinomycetes</taxon>
        <taxon>Propionibacteriales</taxon>
        <taxon>Propionibacteriaceae</taxon>
        <taxon>Propionibacteriaceae incertae sedis</taxon>
        <taxon>Candidatus Avipropionibacterium</taxon>
    </lineage>
</organism>
<comment type="caution">
    <text evidence="2">The sequence shown here is derived from an EMBL/GenBank/DDBJ whole genome shotgun (WGS) entry which is preliminary data.</text>
</comment>
<feature type="compositionally biased region" description="Basic and acidic residues" evidence="1">
    <location>
        <begin position="29"/>
        <end position="39"/>
    </location>
</feature>
<dbReference type="SUPFAM" id="SSF53850">
    <property type="entry name" value="Periplasmic binding protein-like II"/>
    <property type="match status" value="1"/>
</dbReference>
<dbReference type="EMBL" id="DVLP01000241">
    <property type="protein sequence ID" value="HIT75498.1"/>
    <property type="molecule type" value="Genomic_DNA"/>
</dbReference>
<dbReference type="AlphaFoldDB" id="A0A9D1KNM5"/>
<gene>
    <name evidence="2" type="ORF">IAA98_07930</name>
</gene>
<reference evidence="2" key="1">
    <citation type="submission" date="2020-10" db="EMBL/GenBank/DDBJ databases">
        <authorList>
            <person name="Gilroy R."/>
        </authorList>
    </citation>
    <scope>NUCLEOTIDE SEQUENCE</scope>
    <source>
        <strain evidence="2">ChiGjej1B1-24693</strain>
    </source>
</reference>
<accession>A0A9D1KNM5</accession>
<evidence type="ECO:0000313" key="2">
    <source>
        <dbReference type="EMBL" id="HIT75498.1"/>
    </source>
</evidence>
<dbReference type="Gene3D" id="3.40.190.10">
    <property type="entry name" value="Periplasmic binding protein-like II"/>
    <property type="match status" value="2"/>
</dbReference>
<evidence type="ECO:0000313" key="3">
    <source>
        <dbReference type="Proteomes" id="UP000886842"/>
    </source>
</evidence>